<evidence type="ECO:0000313" key="2">
    <source>
        <dbReference type="EMBL" id="MDB8742803.1"/>
    </source>
</evidence>
<comment type="caution">
    <text evidence="2">The sequence shown here is derived from an EMBL/GenBank/DDBJ whole genome shotgun (WGS) entry which is preliminary data.</text>
</comment>
<evidence type="ECO:0000256" key="1">
    <source>
        <dbReference type="SAM" id="Phobius"/>
    </source>
</evidence>
<dbReference type="RefSeq" id="WP_195552004.1">
    <property type="nucleotide sequence ID" value="NZ_JADMNX010000009.1"/>
</dbReference>
<dbReference type="AlphaFoldDB" id="A0AAW6DZ93"/>
<name>A0AAW6DZ93_9FIRM</name>
<feature type="transmembrane region" description="Helical" evidence="1">
    <location>
        <begin position="53"/>
        <end position="73"/>
    </location>
</feature>
<protein>
    <recommendedName>
        <fullName evidence="4">Secreted protein</fullName>
    </recommendedName>
</protein>
<dbReference type="Proteomes" id="UP001211421">
    <property type="component" value="Unassembled WGS sequence"/>
</dbReference>
<organism evidence="2 3">
    <name type="scientific">Ruminococcus bicirculans</name>
    <name type="common">ex Wegman et al. 2014</name>
    <dbReference type="NCBI Taxonomy" id="1160721"/>
    <lineage>
        <taxon>Bacteria</taxon>
        <taxon>Bacillati</taxon>
        <taxon>Bacillota</taxon>
        <taxon>Clostridia</taxon>
        <taxon>Eubacteriales</taxon>
        <taxon>Oscillospiraceae</taxon>
        <taxon>Ruminococcus</taxon>
    </lineage>
</organism>
<proteinExistence type="predicted"/>
<sequence>MLQTILVLLIIVAAFALTMVILKVQERHIREDGANYEEYVYKRDLRKNKNEQIAAIVLLIVGCIATIAIGIAIN</sequence>
<dbReference type="EMBL" id="JAQMLS010000009">
    <property type="protein sequence ID" value="MDB8742803.1"/>
    <property type="molecule type" value="Genomic_DNA"/>
</dbReference>
<reference evidence="2" key="1">
    <citation type="submission" date="2023-01" db="EMBL/GenBank/DDBJ databases">
        <title>Human gut microbiome strain richness.</title>
        <authorList>
            <person name="Chen-Liaw A."/>
        </authorList>
    </citation>
    <scope>NUCLEOTIDE SEQUENCE</scope>
    <source>
        <strain evidence="2">D59st1_B8_D59t2_181005</strain>
    </source>
</reference>
<keyword evidence="1" id="KW-1133">Transmembrane helix</keyword>
<keyword evidence="1" id="KW-0472">Membrane</keyword>
<accession>A0AAW6DZ93</accession>
<keyword evidence="1" id="KW-0812">Transmembrane</keyword>
<feature type="transmembrane region" description="Helical" evidence="1">
    <location>
        <begin position="6"/>
        <end position="24"/>
    </location>
</feature>
<evidence type="ECO:0008006" key="4">
    <source>
        <dbReference type="Google" id="ProtNLM"/>
    </source>
</evidence>
<gene>
    <name evidence="2" type="ORF">PNV70_12100</name>
</gene>
<evidence type="ECO:0000313" key="3">
    <source>
        <dbReference type="Proteomes" id="UP001211421"/>
    </source>
</evidence>